<evidence type="ECO:0000313" key="3">
    <source>
        <dbReference type="Proteomes" id="UP001499974"/>
    </source>
</evidence>
<comment type="caution">
    <text evidence="2">The sequence shown here is derived from an EMBL/GenBank/DDBJ whole genome shotgun (WGS) entry which is preliminary data.</text>
</comment>
<dbReference type="EMBL" id="BAABKM010000002">
    <property type="protein sequence ID" value="GAA4697194.1"/>
    <property type="molecule type" value="Genomic_DNA"/>
</dbReference>
<feature type="compositionally biased region" description="Low complexity" evidence="1">
    <location>
        <begin position="19"/>
        <end position="30"/>
    </location>
</feature>
<proteinExistence type="predicted"/>
<keyword evidence="3" id="KW-1185">Reference proteome</keyword>
<feature type="compositionally biased region" description="Low complexity" evidence="1">
    <location>
        <begin position="64"/>
        <end position="77"/>
    </location>
</feature>
<reference evidence="3" key="1">
    <citation type="journal article" date="2019" name="Int. J. Syst. Evol. Microbiol.">
        <title>The Global Catalogue of Microorganisms (GCM) 10K type strain sequencing project: providing services to taxonomists for standard genome sequencing and annotation.</title>
        <authorList>
            <consortium name="The Broad Institute Genomics Platform"/>
            <consortium name="The Broad Institute Genome Sequencing Center for Infectious Disease"/>
            <person name="Wu L."/>
            <person name="Ma J."/>
        </authorList>
    </citation>
    <scope>NUCLEOTIDE SEQUENCE [LARGE SCALE GENOMIC DNA]</scope>
    <source>
        <strain evidence="3">JCM 18531</strain>
    </source>
</reference>
<organism evidence="2 3">
    <name type="scientific">Nocardioides conyzicola</name>
    <dbReference type="NCBI Taxonomy" id="1651781"/>
    <lineage>
        <taxon>Bacteria</taxon>
        <taxon>Bacillati</taxon>
        <taxon>Actinomycetota</taxon>
        <taxon>Actinomycetes</taxon>
        <taxon>Propionibacteriales</taxon>
        <taxon>Nocardioidaceae</taxon>
        <taxon>Nocardioides</taxon>
    </lineage>
</organism>
<sequence>MGVGDGRRGEQADGEGAAEGDPGARAAADAGKGGQGKRHNVVSFPRLRGELSGSGRKVPGRQKAASPQAAEAAEVVPPSLPVLDVLSSIGPSVRPGGPVP</sequence>
<dbReference type="Proteomes" id="UP001499974">
    <property type="component" value="Unassembled WGS sequence"/>
</dbReference>
<gene>
    <name evidence="2" type="ORF">GCM10023349_11220</name>
</gene>
<accession>A0ABP8X1M2</accession>
<protein>
    <submittedName>
        <fullName evidence="2">Uncharacterized protein</fullName>
    </submittedName>
</protein>
<evidence type="ECO:0000313" key="2">
    <source>
        <dbReference type="EMBL" id="GAA4697194.1"/>
    </source>
</evidence>
<evidence type="ECO:0000256" key="1">
    <source>
        <dbReference type="SAM" id="MobiDB-lite"/>
    </source>
</evidence>
<name>A0ABP8X1M2_9ACTN</name>
<feature type="compositionally biased region" description="Basic and acidic residues" evidence="1">
    <location>
        <begin position="1"/>
        <end position="11"/>
    </location>
</feature>
<feature type="region of interest" description="Disordered" evidence="1">
    <location>
        <begin position="1"/>
        <end position="77"/>
    </location>
</feature>